<accession>A0ABQ1Z7P0</accession>
<feature type="chain" id="PRO_5045866382" description="Lipocalin-like domain-containing protein" evidence="1">
    <location>
        <begin position="23"/>
        <end position="196"/>
    </location>
</feature>
<name>A0ABQ1Z7P0_9BACT</name>
<proteinExistence type="predicted"/>
<gene>
    <name evidence="2" type="ORF">GCM10007423_58160</name>
</gene>
<reference evidence="3" key="1">
    <citation type="journal article" date="2019" name="Int. J. Syst. Evol. Microbiol.">
        <title>The Global Catalogue of Microorganisms (GCM) 10K type strain sequencing project: providing services to taxonomists for standard genome sequencing and annotation.</title>
        <authorList>
            <consortium name="The Broad Institute Genomics Platform"/>
            <consortium name="The Broad Institute Genome Sequencing Center for Infectious Disease"/>
            <person name="Wu L."/>
            <person name="Ma J."/>
        </authorList>
    </citation>
    <scope>NUCLEOTIDE SEQUENCE [LARGE SCALE GENOMIC DNA]</scope>
    <source>
        <strain evidence="3">CGMCC 1.15288</strain>
    </source>
</reference>
<organism evidence="2 3">
    <name type="scientific">Dyadobacter endophyticus</name>
    <dbReference type="NCBI Taxonomy" id="1749036"/>
    <lineage>
        <taxon>Bacteria</taxon>
        <taxon>Pseudomonadati</taxon>
        <taxon>Bacteroidota</taxon>
        <taxon>Cytophagia</taxon>
        <taxon>Cytophagales</taxon>
        <taxon>Spirosomataceae</taxon>
        <taxon>Dyadobacter</taxon>
    </lineage>
</organism>
<sequence>MRYHRIAATLTFILLCSKIALAQPEKLKGIWISSQLEMVEILHTGRDSVNYMSNRELKEDFFYLFVYGDTLSFQSIYTRSSTNELEYKDRYDLKIISSNDSVLVLEPVSDFSKAFFWDKPTLTLKKKDYLTDRAVSFEKLVYHSFYGGNDPHVSIQVDSARNLYVNFRNPYSDKTLRTGAYSTVVDEYPAYQLRIC</sequence>
<dbReference type="EMBL" id="BMIA01000006">
    <property type="protein sequence ID" value="GGH53074.1"/>
    <property type="molecule type" value="Genomic_DNA"/>
</dbReference>
<keyword evidence="1" id="KW-0732">Signal</keyword>
<protein>
    <recommendedName>
        <fullName evidence="4">Lipocalin-like domain-containing protein</fullName>
    </recommendedName>
</protein>
<evidence type="ECO:0008006" key="4">
    <source>
        <dbReference type="Google" id="ProtNLM"/>
    </source>
</evidence>
<evidence type="ECO:0000256" key="1">
    <source>
        <dbReference type="SAM" id="SignalP"/>
    </source>
</evidence>
<dbReference type="RefSeq" id="WP_188938842.1">
    <property type="nucleotide sequence ID" value="NZ_BMIA01000006.1"/>
</dbReference>
<evidence type="ECO:0000313" key="3">
    <source>
        <dbReference type="Proteomes" id="UP000600214"/>
    </source>
</evidence>
<keyword evidence="3" id="KW-1185">Reference proteome</keyword>
<comment type="caution">
    <text evidence="2">The sequence shown here is derived from an EMBL/GenBank/DDBJ whole genome shotgun (WGS) entry which is preliminary data.</text>
</comment>
<dbReference type="Proteomes" id="UP000600214">
    <property type="component" value="Unassembled WGS sequence"/>
</dbReference>
<evidence type="ECO:0000313" key="2">
    <source>
        <dbReference type="EMBL" id="GGH53074.1"/>
    </source>
</evidence>
<feature type="signal peptide" evidence="1">
    <location>
        <begin position="1"/>
        <end position="22"/>
    </location>
</feature>